<protein>
    <submittedName>
        <fullName evidence="2">Uncharacterized protein</fullName>
    </submittedName>
</protein>
<evidence type="ECO:0000256" key="1">
    <source>
        <dbReference type="SAM" id="MobiDB-lite"/>
    </source>
</evidence>
<evidence type="ECO:0000313" key="3">
    <source>
        <dbReference type="Proteomes" id="UP000256964"/>
    </source>
</evidence>
<proteinExistence type="predicted"/>
<evidence type="ECO:0000313" key="2">
    <source>
        <dbReference type="EMBL" id="RDX55307.1"/>
    </source>
</evidence>
<feature type="region of interest" description="Disordered" evidence="1">
    <location>
        <begin position="45"/>
        <end position="68"/>
    </location>
</feature>
<organism evidence="2 3">
    <name type="scientific">Lentinus brumalis</name>
    <dbReference type="NCBI Taxonomy" id="2498619"/>
    <lineage>
        <taxon>Eukaryota</taxon>
        <taxon>Fungi</taxon>
        <taxon>Dikarya</taxon>
        <taxon>Basidiomycota</taxon>
        <taxon>Agaricomycotina</taxon>
        <taxon>Agaricomycetes</taxon>
        <taxon>Polyporales</taxon>
        <taxon>Polyporaceae</taxon>
        <taxon>Lentinus</taxon>
    </lineage>
</organism>
<name>A0A371DRY0_9APHY</name>
<dbReference type="EMBL" id="KZ857382">
    <property type="protein sequence ID" value="RDX55307.1"/>
    <property type="molecule type" value="Genomic_DNA"/>
</dbReference>
<gene>
    <name evidence="2" type="ORF">OH76DRAFT_731083</name>
</gene>
<accession>A0A371DRY0</accession>
<dbReference type="AlphaFoldDB" id="A0A371DRY0"/>
<reference evidence="2 3" key="1">
    <citation type="journal article" date="2018" name="Biotechnol. Biofuels">
        <title>Integrative visual omics of the white-rot fungus Polyporus brumalis exposes the biotechnological potential of its oxidative enzymes for delignifying raw plant biomass.</title>
        <authorList>
            <person name="Miyauchi S."/>
            <person name="Rancon A."/>
            <person name="Drula E."/>
            <person name="Hage H."/>
            <person name="Chaduli D."/>
            <person name="Favel A."/>
            <person name="Grisel S."/>
            <person name="Henrissat B."/>
            <person name="Herpoel-Gimbert I."/>
            <person name="Ruiz-Duenas F.J."/>
            <person name="Chevret D."/>
            <person name="Hainaut M."/>
            <person name="Lin J."/>
            <person name="Wang M."/>
            <person name="Pangilinan J."/>
            <person name="Lipzen A."/>
            <person name="Lesage-Meessen L."/>
            <person name="Navarro D."/>
            <person name="Riley R."/>
            <person name="Grigoriev I.V."/>
            <person name="Zhou S."/>
            <person name="Raouche S."/>
            <person name="Rosso M.N."/>
        </authorList>
    </citation>
    <scope>NUCLEOTIDE SEQUENCE [LARGE SCALE GENOMIC DNA]</scope>
    <source>
        <strain evidence="2 3">BRFM 1820</strain>
    </source>
</reference>
<keyword evidence="3" id="KW-1185">Reference proteome</keyword>
<sequence length="191" mass="21495">MRSVQDEHLSTSTPCSKFSMRASASWRRSSSIALKEHASFGSNFRTPSCPASGSRRSTSRRRLSMRERSRCNTCTPNLPLKPARQHHILMSDARLIQDGTVIRLLAVAQLRLSKSRPTISSHLSLPPLLHLHPFFAAIDVFVWYINDTFICPRHDSDPRNSEDTLPASLLTLLEQPSLGNVRIRDPFSTCT</sequence>
<dbReference type="Proteomes" id="UP000256964">
    <property type="component" value="Unassembled WGS sequence"/>
</dbReference>